<sequence>MEIFVITLVILLLLTLGMSVGVIMGRKPIAGSCGGMSALGMVKECDICGGDKEICEDEEEKQRIISARKQKTALNADLAYEVKSKG</sequence>
<name>A0A063Y0U3_9GAMM</name>
<dbReference type="Proteomes" id="UP000027318">
    <property type="component" value="Unassembled WGS sequence"/>
</dbReference>
<dbReference type="PANTHER" id="PTHR40691">
    <property type="entry name" value="(NA+)-NQR MATURATION NQRM"/>
    <property type="match status" value="1"/>
</dbReference>
<accession>A0A063Y0U3</accession>
<organism evidence="1 2">
    <name type="scientific">Nitrincola lacisaponensis</name>
    <dbReference type="NCBI Taxonomy" id="267850"/>
    <lineage>
        <taxon>Bacteria</taxon>
        <taxon>Pseudomonadati</taxon>
        <taxon>Pseudomonadota</taxon>
        <taxon>Gammaproteobacteria</taxon>
        <taxon>Oceanospirillales</taxon>
        <taxon>Oceanospirillaceae</taxon>
        <taxon>Nitrincola</taxon>
    </lineage>
</organism>
<dbReference type="EMBL" id="JMSZ01000021">
    <property type="protein sequence ID" value="KDE39928.1"/>
    <property type="molecule type" value="Genomic_DNA"/>
</dbReference>
<dbReference type="RefSeq" id="WP_036546034.1">
    <property type="nucleotide sequence ID" value="NZ_JMSZ01000021.1"/>
</dbReference>
<dbReference type="OrthoDB" id="5296227at2"/>
<reference evidence="1 2" key="1">
    <citation type="journal article" date="2005" name="Int. J. Syst. Evol. Microbiol.">
        <title>Nitrincola lacisaponensis gen. nov., sp. nov., a novel alkaliphilic bacterium isolated from an alkaline, saline lake.</title>
        <authorList>
            <person name="Dimitriu P.A."/>
            <person name="Shukla S.K."/>
            <person name="Conradt J."/>
            <person name="Marquez M.C."/>
            <person name="Ventosa A."/>
            <person name="Maglia A."/>
            <person name="Peyton B.M."/>
            <person name="Pinkart H.C."/>
            <person name="Mormile M.R."/>
        </authorList>
    </citation>
    <scope>NUCLEOTIDE SEQUENCE [LARGE SCALE GENOMIC DNA]</scope>
    <source>
        <strain evidence="1 2">4CA</strain>
    </source>
</reference>
<dbReference type="Pfam" id="PF04400">
    <property type="entry name" value="NqrM"/>
    <property type="match status" value="1"/>
</dbReference>
<dbReference type="PANTHER" id="PTHR40691:SF3">
    <property type="entry name" value="(NA+)-NQR MATURATION NQRM"/>
    <property type="match status" value="1"/>
</dbReference>
<evidence type="ECO:0000313" key="2">
    <source>
        <dbReference type="Proteomes" id="UP000027318"/>
    </source>
</evidence>
<comment type="caution">
    <text evidence="1">The sequence shown here is derived from an EMBL/GenBank/DDBJ whole genome shotgun (WGS) entry which is preliminary data.</text>
</comment>
<keyword evidence="2" id="KW-1185">Reference proteome</keyword>
<dbReference type="STRING" id="267850.ADINL_1565"/>
<dbReference type="InterPro" id="IPR007495">
    <property type="entry name" value="NqrM"/>
</dbReference>
<dbReference type="PATRIC" id="fig|267850.7.peg.1543"/>
<evidence type="ECO:0000313" key="1">
    <source>
        <dbReference type="EMBL" id="KDE39928.1"/>
    </source>
</evidence>
<proteinExistence type="predicted"/>
<protein>
    <submittedName>
        <fullName evidence="1">Putative exported protein</fullName>
    </submittedName>
</protein>
<dbReference type="AlphaFoldDB" id="A0A063Y0U3"/>
<gene>
    <name evidence="1" type="ORF">ADINL_1565</name>
</gene>